<reference evidence="11" key="4">
    <citation type="submission" date="2025-09" db="UniProtKB">
        <authorList>
            <consortium name="Ensembl"/>
        </authorList>
    </citation>
    <scope>IDENTIFICATION</scope>
</reference>
<dbReference type="FunFam" id="4.10.400.10:FF:000283">
    <property type="entry name" value="glycoprotein 330-like isoform X1"/>
    <property type="match status" value="1"/>
</dbReference>
<organism evidence="11 12">
    <name type="scientific">Ciona intestinalis</name>
    <name type="common">Transparent sea squirt</name>
    <name type="synonym">Ascidia intestinalis</name>
    <dbReference type="NCBI Taxonomy" id="7719"/>
    <lineage>
        <taxon>Eukaryota</taxon>
        <taxon>Metazoa</taxon>
        <taxon>Chordata</taxon>
        <taxon>Tunicata</taxon>
        <taxon>Ascidiacea</taxon>
        <taxon>Phlebobranchia</taxon>
        <taxon>Cionidae</taxon>
        <taxon>Ciona</taxon>
    </lineage>
</organism>
<feature type="domain" description="G-protein coupled receptors family 1 profile" evidence="10">
    <location>
        <begin position="297"/>
        <end position="425"/>
    </location>
</feature>
<keyword evidence="4" id="KW-0677">Repeat</keyword>
<reference evidence="12" key="1">
    <citation type="journal article" date="2002" name="Science">
        <title>The draft genome of Ciona intestinalis: insights into chordate and vertebrate origins.</title>
        <authorList>
            <person name="Dehal P."/>
            <person name="Satou Y."/>
            <person name="Campbell R.K."/>
            <person name="Chapman J."/>
            <person name="Degnan B."/>
            <person name="De Tomaso A."/>
            <person name="Davidson B."/>
            <person name="Di Gregorio A."/>
            <person name="Gelpke M."/>
            <person name="Goodstein D.M."/>
            <person name="Harafuji N."/>
            <person name="Hastings K.E."/>
            <person name="Ho I."/>
            <person name="Hotta K."/>
            <person name="Huang W."/>
            <person name="Kawashima T."/>
            <person name="Lemaire P."/>
            <person name="Martinez D."/>
            <person name="Meinertzhagen I.A."/>
            <person name="Necula S."/>
            <person name="Nonaka M."/>
            <person name="Putnam N."/>
            <person name="Rash S."/>
            <person name="Saiga H."/>
            <person name="Satake M."/>
            <person name="Terry A."/>
            <person name="Yamada L."/>
            <person name="Wang H.G."/>
            <person name="Awazu S."/>
            <person name="Azumi K."/>
            <person name="Boore J."/>
            <person name="Branno M."/>
            <person name="Chin-Bow S."/>
            <person name="DeSantis R."/>
            <person name="Doyle S."/>
            <person name="Francino P."/>
            <person name="Keys D.N."/>
            <person name="Haga S."/>
            <person name="Hayashi H."/>
            <person name="Hino K."/>
            <person name="Imai K.S."/>
            <person name="Inaba K."/>
            <person name="Kano S."/>
            <person name="Kobayashi K."/>
            <person name="Kobayashi M."/>
            <person name="Lee B.I."/>
            <person name="Makabe K.W."/>
            <person name="Manohar C."/>
            <person name="Matassi G."/>
            <person name="Medina M."/>
            <person name="Mochizuki Y."/>
            <person name="Mount S."/>
            <person name="Morishita T."/>
            <person name="Miura S."/>
            <person name="Nakayama A."/>
            <person name="Nishizaka S."/>
            <person name="Nomoto H."/>
            <person name="Ohta F."/>
            <person name="Oishi K."/>
            <person name="Rigoutsos I."/>
            <person name="Sano M."/>
            <person name="Sasaki A."/>
            <person name="Sasakura Y."/>
            <person name="Shoguchi E."/>
            <person name="Shin-i T."/>
            <person name="Spagnuolo A."/>
            <person name="Stainier D."/>
            <person name="Suzuki M.M."/>
            <person name="Tassy O."/>
            <person name="Takatori N."/>
            <person name="Tokuoka M."/>
            <person name="Yagi K."/>
            <person name="Yoshizaki F."/>
            <person name="Wada S."/>
            <person name="Zhang C."/>
            <person name="Hyatt P.D."/>
            <person name="Larimer F."/>
            <person name="Detter C."/>
            <person name="Doggett N."/>
            <person name="Glavina T."/>
            <person name="Hawkins T."/>
            <person name="Richardson P."/>
            <person name="Lucas S."/>
            <person name="Kohara Y."/>
            <person name="Levine M."/>
            <person name="Satoh N."/>
            <person name="Rokhsar D.S."/>
        </authorList>
    </citation>
    <scope>NUCLEOTIDE SEQUENCE [LARGE SCALE GENOMIC DNA]</scope>
</reference>
<dbReference type="PANTHER" id="PTHR24372">
    <property type="entry name" value="GLYCOPROTEIN HORMONE RECEPTOR"/>
    <property type="match status" value="1"/>
</dbReference>
<evidence type="ECO:0000313" key="12">
    <source>
        <dbReference type="Proteomes" id="UP000008144"/>
    </source>
</evidence>
<dbReference type="InterPro" id="IPR002172">
    <property type="entry name" value="LDrepeatLR_classA_rpt"/>
</dbReference>
<dbReference type="PROSITE" id="PS01209">
    <property type="entry name" value="LDLRA_1"/>
    <property type="match status" value="1"/>
</dbReference>
<evidence type="ECO:0000256" key="2">
    <source>
        <dbReference type="ARBA" id="ARBA00022614"/>
    </source>
</evidence>
<feature type="transmembrane region" description="Helical" evidence="9">
    <location>
        <begin position="281"/>
        <end position="303"/>
    </location>
</feature>
<feature type="transmembrane region" description="Helical" evidence="9">
    <location>
        <begin position="406"/>
        <end position="426"/>
    </location>
</feature>
<keyword evidence="6 9" id="KW-0472">Membrane</keyword>
<dbReference type="Gene3D" id="4.10.400.10">
    <property type="entry name" value="Low-density Lipoprotein Receptor"/>
    <property type="match status" value="4"/>
</dbReference>
<dbReference type="OMA" id="DECQNCA"/>
<feature type="disulfide bond" evidence="8">
    <location>
        <begin position="75"/>
        <end position="90"/>
    </location>
</feature>
<proteinExistence type="predicted"/>
<dbReference type="CDD" id="cd00112">
    <property type="entry name" value="LDLa"/>
    <property type="match status" value="2"/>
</dbReference>
<dbReference type="GO" id="GO:0005886">
    <property type="term" value="C:plasma membrane"/>
    <property type="evidence" value="ECO:0000318"/>
    <property type="project" value="GO_Central"/>
</dbReference>
<dbReference type="Gene3D" id="1.20.1070.10">
    <property type="entry name" value="Rhodopsin 7-helix transmembrane proteins"/>
    <property type="match status" value="1"/>
</dbReference>
<dbReference type="EMBL" id="EAAA01001977">
    <property type="status" value="NOT_ANNOTATED_CDS"/>
    <property type="molecule type" value="Genomic_DNA"/>
</dbReference>
<dbReference type="GeneTree" id="ENSGT00940000163045"/>
<keyword evidence="3 9" id="KW-0812">Transmembrane</keyword>
<evidence type="ECO:0000256" key="3">
    <source>
        <dbReference type="ARBA" id="ARBA00022692"/>
    </source>
</evidence>
<dbReference type="PRINTS" id="PR00261">
    <property type="entry name" value="LDLRECEPTOR"/>
</dbReference>
<dbReference type="Pfam" id="PF00001">
    <property type="entry name" value="7tm_1"/>
    <property type="match status" value="1"/>
</dbReference>
<feature type="disulfide bond" evidence="8">
    <location>
        <begin position="37"/>
        <end position="52"/>
    </location>
</feature>
<reference evidence="11" key="3">
    <citation type="submission" date="2025-08" db="UniProtKB">
        <authorList>
            <consortium name="Ensembl"/>
        </authorList>
    </citation>
    <scope>IDENTIFICATION</scope>
</reference>
<feature type="disulfide bond" evidence="8">
    <location>
        <begin position="212"/>
        <end position="227"/>
    </location>
</feature>
<dbReference type="PROSITE" id="PS50068">
    <property type="entry name" value="LDLRA_2"/>
    <property type="match status" value="4"/>
</dbReference>
<dbReference type="InterPro" id="IPR017452">
    <property type="entry name" value="GPCR_Rhodpsn_7TM"/>
</dbReference>
<evidence type="ECO:0000256" key="6">
    <source>
        <dbReference type="ARBA" id="ARBA00023136"/>
    </source>
</evidence>
<keyword evidence="12" id="KW-1185">Reference proteome</keyword>
<dbReference type="SMART" id="SM00192">
    <property type="entry name" value="LDLa"/>
    <property type="match status" value="4"/>
</dbReference>
<keyword evidence="2" id="KW-0433">Leucine-rich repeat</keyword>
<accession>F6U8Y1</accession>
<feature type="transmembrane region" description="Helical" evidence="9">
    <location>
        <begin position="370"/>
        <end position="394"/>
    </location>
</feature>
<dbReference type="PROSITE" id="PS50262">
    <property type="entry name" value="G_PROTEIN_RECEP_F1_2"/>
    <property type="match status" value="1"/>
</dbReference>
<protein>
    <recommendedName>
        <fullName evidence="10">G-protein coupled receptors family 1 profile domain-containing protein</fullName>
    </recommendedName>
</protein>
<dbReference type="AlphaFoldDB" id="F6U8Y1"/>
<dbReference type="InterPro" id="IPR000276">
    <property type="entry name" value="GPCR_Rhodpsn"/>
</dbReference>
<evidence type="ECO:0000256" key="4">
    <source>
        <dbReference type="ARBA" id="ARBA00022737"/>
    </source>
</evidence>
<comment type="subcellular location">
    <subcellularLocation>
        <location evidence="1">Membrane</location>
    </subcellularLocation>
</comment>
<dbReference type="Ensembl" id="ENSCINT00000007450.3">
    <property type="protein sequence ID" value="ENSCINP00000007450.3"/>
    <property type="gene ID" value="ENSCING00000003621.3"/>
</dbReference>
<evidence type="ECO:0000256" key="5">
    <source>
        <dbReference type="ARBA" id="ARBA00022989"/>
    </source>
</evidence>
<keyword evidence="7 8" id="KW-1015">Disulfide bond</keyword>
<dbReference type="SUPFAM" id="SSF81321">
    <property type="entry name" value="Family A G protein-coupled receptor-like"/>
    <property type="match status" value="1"/>
</dbReference>
<evidence type="ECO:0000256" key="8">
    <source>
        <dbReference type="PROSITE-ProRule" id="PRU00124"/>
    </source>
</evidence>
<dbReference type="GO" id="GO:0009755">
    <property type="term" value="P:hormone-mediated signaling pathway"/>
    <property type="evidence" value="ECO:0000318"/>
    <property type="project" value="GO_Central"/>
</dbReference>
<evidence type="ECO:0000256" key="7">
    <source>
        <dbReference type="ARBA" id="ARBA00023157"/>
    </source>
</evidence>
<dbReference type="InParanoid" id="F6U8Y1"/>
<evidence type="ECO:0000256" key="1">
    <source>
        <dbReference type="ARBA" id="ARBA00004370"/>
    </source>
</evidence>
<dbReference type="Proteomes" id="UP000008144">
    <property type="component" value="Chromosome 4"/>
</dbReference>
<dbReference type="InterPro" id="IPR023415">
    <property type="entry name" value="LDLR_class-A_CS"/>
</dbReference>
<dbReference type="FunFam" id="1.20.1070.10:FF:000897">
    <property type="entry name" value="Uncharacterized protein"/>
    <property type="match status" value="1"/>
</dbReference>
<feature type="transmembrane region" description="Helical" evidence="9">
    <location>
        <begin position="324"/>
        <end position="350"/>
    </location>
</feature>
<evidence type="ECO:0000313" key="11">
    <source>
        <dbReference type="Ensembl" id="ENSCINP00000007450.3"/>
    </source>
</evidence>
<dbReference type="Pfam" id="PF00057">
    <property type="entry name" value="Ldl_recept_a"/>
    <property type="match status" value="1"/>
</dbReference>
<dbReference type="PANTHER" id="PTHR24372:SF77">
    <property type="entry name" value="G-PROTEIN COUPLED RECEPTORS FAMILY 1 PROFILE DOMAIN-CONTAINING PROTEIN"/>
    <property type="match status" value="1"/>
</dbReference>
<name>F6U8Y1_CIOIN</name>
<dbReference type="HOGENOM" id="CLU_565694_0_0_1"/>
<dbReference type="SUPFAM" id="SSF57424">
    <property type="entry name" value="LDL receptor-like module"/>
    <property type="match status" value="3"/>
</dbReference>
<keyword evidence="5 9" id="KW-1133">Transmembrane helix</keyword>
<evidence type="ECO:0000259" key="10">
    <source>
        <dbReference type="PROSITE" id="PS50262"/>
    </source>
</evidence>
<dbReference type="GO" id="GO:0008528">
    <property type="term" value="F:G protein-coupled peptide receptor activity"/>
    <property type="evidence" value="ECO:0000318"/>
    <property type="project" value="GO_Central"/>
</dbReference>
<sequence length="479" mass="52905">MLKSLVGENCGSCKVGEIKCKTSSNGFEKCINRTNVCDRIVDCAMGEDEKNCSVHESQLFQCSDKKQFVQKYQRCDNDENCKDGSDELGCQNLYKCSEARYDNNGVVVFDRAAYTEACDKIALCEDLDDECNSTLCGHDVPAYCDHVNGALGFICPNSKSAIIGTEVCDGYPTCNESARTTSADELNCPNRFYCADHGATRLPIHIAPEARCNAITDCFDGSDEVNCSTATHFYCVPGTADYIPRSKVCNGVFDCKNGQNDECQNCAVSPFSTDQFLISNYFLQAFIWIVGFLAIFGNIAVLVHNGLQMYENKNTSAIAYCNRILVLNLAMSDFLLGVYLLSIGIVNSVYANTYCVTDIEWRTSVSCAGLGSIALISVQTSVFILTIMTTFRLVLVTQPFNSTVRVEVIGGVLALAWVVSFVIALVPHSWALHDYFSSKAWLTDNPYLFVTNRSDVESFVQRLWSLEDQNSMYFSNGST</sequence>
<dbReference type="InterPro" id="IPR036055">
    <property type="entry name" value="LDL_receptor-like_sf"/>
</dbReference>
<dbReference type="GO" id="GO:0007189">
    <property type="term" value="P:adenylate cyclase-activating G protein-coupled receptor signaling pathway"/>
    <property type="evidence" value="ECO:0000318"/>
    <property type="project" value="GO_Central"/>
</dbReference>
<reference evidence="11" key="2">
    <citation type="journal article" date="2008" name="Genome Biol.">
        <title>Improved genome assembly and evidence-based global gene model set for the chordate Ciona intestinalis: new insight into intron and operon populations.</title>
        <authorList>
            <person name="Satou Y."/>
            <person name="Mineta K."/>
            <person name="Ogasawara M."/>
            <person name="Sasakura Y."/>
            <person name="Shoguchi E."/>
            <person name="Ueno K."/>
            <person name="Yamada L."/>
            <person name="Matsumoto J."/>
            <person name="Wasserscheid J."/>
            <person name="Dewar K."/>
            <person name="Wiley G.B."/>
            <person name="Macmil S.L."/>
            <person name="Roe B.A."/>
            <person name="Zeller R.W."/>
            <person name="Hastings K.E."/>
            <person name="Lemaire P."/>
            <person name="Lindquist E."/>
            <person name="Endo T."/>
            <person name="Hotta K."/>
            <person name="Inaba K."/>
        </authorList>
    </citation>
    <scope>NUCLEOTIDE SEQUENCE [LARGE SCALE GENOMIC DNA]</scope>
    <source>
        <strain evidence="11">wild type</strain>
    </source>
</reference>
<comment type="caution">
    <text evidence="8">Lacks conserved residue(s) required for the propagation of feature annotation.</text>
</comment>
<evidence type="ECO:0000256" key="9">
    <source>
        <dbReference type="SAM" id="Phobius"/>
    </source>
</evidence>